<proteinExistence type="predicted"/>
<evidence type="ECO:0000313" key="2">
    <source>
        <dbReference type="EMBL" id="GGF89268.1"/>
    </source>
</evidence>
<protein>
    <recommendedName>
        <fullName evidence="4">DUF4156 domain-containing protein</fullName>
    </recommendedName>
</protein>
<feature type="chain" id="PRO_5037294994" description="DUF4156 domain-containing protein" evidence="1">
    <location>
        <begin position="26"/>
        <end position="111"/>
    </location>
</feature>
<evidence type="ECO:0000256" key="1">
    <source>
        <dbReference type="SAM" id="SignalP"/>
    </source>
</evidence>
<dbReference type="EMBL" id="BMFO01000002">
    <property type="protein sequence ID" value="GGF89268.1"/>
    <property type="molecule type" value="Genomic_DNA"/>
</dbReference>
<keyword evidence="1" id="KW-0732">Signal</keyword>
<feature type="signal peptide" evidence="1">
    <location>
        <begin position="1"/>
        <end position="25"/>
    </location>
</feature>
<dbReference type="AlphaFoldDB" id="A0A917CHJ8"/>
<name>A0A917CHJ8_9GAMM</name>
<evidence type="ECO:0000313" key="3">
    <source>
        <dbReference type="Proteomes" id="UP000632858"/>
    </source>
</evidence>
<reference evidence="2" key="1">
    <citation type="journal article" date="2014" name="Int. J. Syst. Evol. Microbiol.">
        <title>Complete genome sequence of Corynebacterium casei LMG S-19264T (=DSM 44701T), isolated from a smear-ripened cheese.</title>
        <authorList>
            <consortium name="US DOE Joint Genome Institute (JGI-PGF)"/>
            <person name="Walter F."/>
            <person name="Albersmeier A."/>
            <person name="Kalinowski J."/>
            <person name="Ruckert C."/>
        </authorList>
    </citation>
    <scope>NUCLEOTIDE SEQUENCE</scope>
    <source>
        <strain evidence="2">CGMCC 1.12726</strain>
    </source>
</reference>
<reference evidence="2" key="2">
    <citation type="submission" date="2020-09" db="EMBL/GenBank/DDBJ databases">
        <authorList>
            <person name="Sun Q."/>
            <person name="Zhou Y."/>
        </authorList>
    </citation>
    <scope>NUCLEOTIDE SEQUENCE</scope>
    <source>
        <strain evidence="2">CGMCC 1.12726</strain>
    </source>
</reference>
<comment type="caution">
    <text evidence="2">The sequence shown here is derived from an EMBL/GenBank/DDBJ whole genome shotgun (WGS) entry which is preliminary data.</text>
</comment>
<evidence type="ECO:0008006" key="4">
    <source>
        <dbReference type="Google" id="ProtNLM"/>
    </source>
</evidence>
<sequence length="111" mass="11830">MNAINTALLTAACVALTACSGSVNVGGNDTPQQRAAAACEAEAKTRLGEKTYQIDGTALTQSAKRVDDQWDLRGPITVNPGLRDEAKQTLECRVRAQDGKAAEVTYINFIF</sequence>
<accession>A0A917CHJ8</accession>
<dbReference type="RefSeq" id="WP_188448238.1">
    <property type="nucleotide sequence ID" value="NZ_BMFO01000002.1"/>
</dbReference>
<organism evidence="2 3">
    <name type="scientific">Arenimonas maotaiensis</name>
    <dbReference type="NCBI Taxonomy" id="1446479"/>
    <lineage>
        <taxon>Bacteria</taxon>
        <taxon>Pseudomonadati</taxon>
        <taxon>Pseudomonadota</taxon>
        <taxon>Gammaproteobacteria</taxon>
        <taxon>Lysobacterales</taxon>
        <taxon>Lysobacteraceae</taxon>
        <taxon>Arenimonas</taxon>
    </lineage>
</organism>
<keyword evidence="3" id="KW-1185">Reference proteome</keyword>
<dbReference type="Proteomes" id="UP000632858">
    <property type="component" value="Unassembled WGS sequence"/>
</dbReference>
<gene>
    <name evidence="2" type="ORF">GCM10010960_08930</name>
</gene>